<dbReference type="EMBL" id="FOEF01000009">
    <property type="protein sequence ID" value="SEP44573.1"/>
    <property type="molecule type" value="Genomic_DNA"/>
</dbReference>
<dbReference type="AlphaFoldDB" id="A0A1H8XXT6"/>
<dbReference type="Gene3D" id="3.30.1330.40">
    <property type="entry name" value="RutC-like"/>
    <property type="match status" value="1"/>
</dbReference>
<evidence type="ECO:0000313" key="1">
    <source>
        <dbReference type="EMBL" id="SEP44573.1"/>
    </source>
</evidence>
<reference evidence="1 2" key="1">
    <citation type="submission" date="2016-10" db="EMBL/GenBank/DDBJ databases">
        <authorList>
            <person name="de Groot N.N."/>
        </authorList>
    </citation>
    <scope>NUCLEOTIDE SEQUENCE [LARGE SCALE GENOMIC DNA]</scope>
    <source>
        <strain evidence="1 2">DSM 44993</strain>
    </source>
</reference>
<dbReference type="PANTHER" id="PTHR11803:SF39">
    <property type="entry name" value="2-IMINOBUTANOATE_2-IMINOPROPANOATE DEAMINASE"/>
    <property type="match status" value="1"/>
</dbReference>
<dbReference type="Pfam" id="PF01042">
    <property type="entry name" value="Ribonuc_L-PSP"/>
    <property type="match status" value="1"/>
</dbReference>
<dbReference type="OrthoDB" id="9799840at2"/>
<dbReference type="CDD" id="cd00448">
    <property type="entry name" value="YjgF_YER057c_UK114_family"/>
    <property type="match status" value="1"/>
</dbReference>
<dbReference type="GO" id="GO:0019239">
    <property type="term" value="F:deaminase activity"/>
    <property type="evidence" value="ECO:0007669"/>
    <property type="project" value="TreeGrafter"/>
</dbReference>
<dbReference type="InterPro" id="IPR035959">
    <property type="entry name" value="RutC-like_sf"/>
</dbReference>
<dbReference type="STRING" id="394193.SAMN04489732_109256"/>
<dbReference type="PANTHER" id="PTHR11803">
    <property type="entry name" value="2-IMINOBUTANOATE/2-IMINOPROPANOATE DEAMINASE RIDA"/>
    <property type="match status" value="1"/>
</dbReference>
<dbReference type="InterPro" id="IPR006175">
    <property type="entry name" value="YjgF/YER057c/UK114"/>
</dbReference>
<organism evidence="1 2">
    <name type="scientific">Amycolatopsis saalfeldensis</name>
    <dbReference type="NCBI Taxonomy" id="394193"/>
    <lineage>
        <taxon>Bacteria</taxon>
        <taxon>Bacillati</taxon>
        <taxon>Actinomycetota</taxon>
        <taxon>Actinomycetes</taxon>
        <taxon>Pseudonocardiales</taxon>
        <taxon>Pseudonocardiaceae</taxon>
        <taxon>Amycolatopsis</taxon>
    </lineage>
</organism>
<proteinExistence type="predicted"/>
<protein>
    <submittedName>
        <fullName evidence="1">Endoribonuclease L-PSP</fullName>
    </submittedName>
</protein>
<gene>
    <name evidence="1" type="ORF">SAMN04489732_109256</name>
</gene>
<keyword evidence="2" id="KW-1185">Reference proteome</keyword>
<dbReference type="SUPFAM" id="SSF55298">
    <property type="entry name" value="YjgF-like"/>
    <property type="match status" value="1"/>
</dbReference>
<dbReference type="Proteomes" id="UP000198582">
    <property type="component" value="Unassembled WGS sequence"/>
</dbReference>
<dbReference type="GO" id="GO:0005829">
    <property type="term" value="C:cytosol"/>
    <property type="evidence" value="ECO:0007669"/>
    <property type="project" value="TreeGrafter"/>
</dbReference>
<evidence type="ECO:0000313" key="2">
    <source>
        <dbReference type="Proteomes" id="UP000198582"/>
    </source>
</evidence>
<name>A0A1H8XXT6_9PSEU</name>
<accession>A0A1H8XXT6</accession>
<sequence>MAKKTINTGSALGPYSSAVVAGEHCYIAGTGGFLPGTSTIVDGGIEAEIRQAMDNLEATLARAGFALADVVSVTCYLRHTEHWPVLNEVYRNYFTKDEPARASLVVAGMPANASFEITCVAWRGKDA</sequence>
<dbReference type="RefSeq" id="WP_091619049.1">
    <property type="nucleotide sequence ID" value="NZ_FOEF01000009.1"/>
</dbReference>